<proteinExistence type="predicted"/>
<sequence length="61" mass="6813">MLEIRLAELALKILTRRYFGGVSQSDSQNPISVCTPKFHVPPAAVAGLSYFFQKYPTLFHG</sequence>
<organism evidence="1 2">
    <name type="scientific">Salmonella enterica subsp. enterica serovar Infantis str. SARB27</name>
    <dbReference type="NCBI Taxonomy" id="596155"/>
    <lineage>
        <taxon>Bacteria</taxon>
        <taxon>Pseudomonadati</taxon>
        <taxon>Pseudomonadota</taxon>
        <taxon>Gammaproteobacteria</taxon>
        <taxon>Enterobacterales</taxon>
        <taxon>Enterobacteriaceae</taxon>
        <taxon>Salmonella</taxon>
    </lineage>
</organism>
<evidence type="ECO:0000313" key="1">
    <source>
        <dbReference type="EMBL" id="EHB41748.1"/>
    </source>
</evidence>
<name>A0A6C8G7P4_SALIN</name>
<reference evidence="1 2" key="1">
    <citation type="submission" date="2011-09" db="EMBL/GenBank/DDBJ databases">
        <authorList>
            <person name="McClelland M."/>
            <person name="Clifton S."/>
            <person name="Porwollik S."/>
            <person name="Cheng P."/>
            <person name="Wollam A."/>
            <person name="Wang C."/>
            <person name="Pepin K."/>
            <person name="Bhonagiri V."/>
            <person name="Fulton R."/>
            <person name="Fulton L.F."/>
            <person name="Delehaunty K."/>
            <person name="Fronick C."/>
            <person name="O'Laughlin M."/>
            <person name="Godfrey J."/>
            <person name="Waligorski J."/>
            <person name="Appelbaum E."/>
            <person name="Farmer C."/>
            <person name="Strong C."/>
            <person name="Tomlinson C."/>
            <person name="Hou S."/>
            <person name="Minx P."/>
            <person name="Warren W."/>
            <person name="Wilson R.K."/>
        </authorList>
    </citation>
    <scope>NUCLEOTIDE SEQUENCE [LARGE SCALE GENOMIC DNA]</scope>
    <source>
        <strain evidence="2">SARB 27</strain>
    </source>
</reference>
<accession>A0A6C8G7P4</accession>
<protein>
    <submittedName>
        <fullName evidence="1">Uncharacterized protein</fullName>
    </submittedName>
</protein>
<dbReference type="AlphaFoldDB" id="A0A6C8G7P4"/>
<comment type="caution">
    <text evidence="1">The sequence shown here is derived from an EMBL/GenBank/DDBJ whole genome shotgun (WGS) entry which is preliminary data.</text>
</comment>
<evidence type="ECO:0000313" key="2">
    <source>
        <dbReference type="Proteomes" id="UP000004564"/>
    </source>
</evidence>
<gene>
    <name evidence="1" type="ORF">SEENIN0B_01614</name>
</gene>
<dbReference type="EMBL" id="AFYI01000002">
    <property type="protein sequence ID" value="EHB41748.1"/>
    <property type="molecule type" value="Genomic_DNA"/>
</dbReference>
<dbReference type="Proteomes" id="UP000004564">
    <property type="component" value="Chromosome"/>
</dbReference>